<name>A0A9Q0ALA3_9PEZI</name>
<keyword evidence="3" id="KW-1185">Reference proteome</keyword>
<evidence type="ECO:0000313" key="2">
    <source>
        <dbReference type="EMBL" id="KAI1868209.1"/>
    </source>
</evidence>
<dbReference type="InterPro" id="IPR021765">
    <property type="entry name" value="UstYa-like"/>
</dbReference>
<proteinExistence type="inferred from homology"/>
<dbReference type="PANTHER" id="PTHR33365:SF14">
    <property type="entry name" value="TAT PATHWAY SIGNAL SEQUENCE"/>
    <property type="match status" value="1"/>
</dbReference>
<dbReference type="GO" id="GO:0043386">
    <property type="term" value="P:mycotoxin biosynthetic process"/>
    <property type="evidence" value="ECO:0007669"/>
    <property type="project" value="InterPro"/>
</dbReference>
<dbReference type="Proteomes" id="UP000829685">
    <property type="component" value="Unassembled WGS sequence"/>
</dbReference>
<comment type="similarity">
    <text evidence="1">Belongs to the ustYa family.</text>
</comment>
<dbReference type="PANTHER" id="PTHR33365">
    <property type="entry name" value="YALI0B05434P"/>
    <property type="match status" value="1"/>
</dbReference>
<accession>A0A9Q0ALA3</accession>
<gene>
    <name evidence="2" type="ORF">JX265_007032</name>
</gene>
<evidence type="ECO:0000256" key="1">
    <source>
        <dbReference type="ARBA" id="ARBA00035112"/>
    </source>
</evidence>
<organism evidence="2 3">
    <name type="scientific">Neoarthrinium moseri</name>
    <dbReference type="NCBI Taxonomy" id="1658444"/>
    <lineage>
        <taxon>Eukaryota</taxon>
        <taxon>Fungi</taxon>
        <taxon>Dikarya</taxon>
        <taxon>Ascomycota</taxon>
        <taxon>Pezizomycotina</taxon>
        <taxon>Sordariomycetes</taxon>
        <taxon>Xylariomycetidae</taxon>
        <taxon>Amphisphaeriales</taxon>
        <taxon>Apiosporaceae</taxon>
        <taxon>Neoarthrinium</taxon>
    </lineage>
</organism>
<dbReference type="EMBL" id="JAFIMR010000017">
    <property type="protein sequence ID" value="KAI1868209.1"/>
    <property type="molecule type" value="Genomic_DNA"/>
</dbReference>
<reference evidence="2" key="1">
    <citation type="submission" date="2021-03" db="EMBL/GenBank/DDBJ databases">
        <title>Revisited historic fungal species revealed as producer of novel bioactive compounds through whole genome sequencing and comparative genomics.</title>
        <authorList>
            <person name="Vignolle G.A."/>
            <person name="Hochenegger N."/>
            <person name="Mach R.L."/>
            <person name="Mach-Aigner A.R."/>
            <person name="Javad Rahimi M."/>
            <person name="Salim K.A."/>
            <person name="Chan C.M."/>
            <person name="Lim L.B.L."/>
            <person name="Cai F."/>
            <person name="Druzhinina I.S."/>
            <person name="U'Ren J.M."/>
            <person name="Derntl C."/>
        </authorList>
    </citation>
    <scope>NUCLEOTIDE SEQUENCE</scope>
    <source>
        <strain evidence="2">TUCIM 5799</strain>
    </source>
</reference>
<comment type="caution">
    <text evidence="2">The sequence shown here is derived from an EMBL/GenBank/DDBJ whole genome shotgun (WGS) entry which is preliminary data.</text>
</comment>
<dbReference type="Pfam" id="PF11807">
    <property type="entry name" value="UstYa"/>
    <property type="match status" value="1"/>
</dbReference>
<evidence type="ECO:0000313" key="3">
    <source>
        <dbReference type="Proteomes" id="UP000829685"/>
    </source>
</evidence>
<dbReference type="AlphaFoldDB" id="A0A9Q0ALA3"/>
<protein>
    <recommendedName>
        <fullName evidence="4">Tat pathway signal sequence</fullName>
    </recommendedName>
</protein>
<sequence>MSSVAAFRGCRNSVVNEWIQSTSTYSPILRDMDMKISSQTFNGALRDNTTIWRQPPSREVDAAWDFLSAEDMQLITVSADDILLAGKDPSRSVKAPASWGFGDDAYIAQVEVFHQIHCLNELRKEMHYDYYYSSPRTELHLSHKSHCVHMLLQTLMCNADVGIVTHQWVHDEAYSNPKTRPFPYFDVVKKCRDFDGVMHWLRHGGGVENLAEKLPMDYPGGTPVINAQGYTQKQGSKV</sequence>
<evidence type="ECO:0008006" key="4">
    <source>
        <dbReference type="Google" id="ProtNLM"/>
    </source>
</evidence>